<dbReference type="PROSITE" id="PS50089">
    <property type="entry name" value="ZF_RING_2"/>
    <property type="match status" value="1"/>
</dbReference>
<keyword evidence="8" id="KW-0862">Zinc</keyword>
<evidence type="ECO:0000256" key="7">
    <source>
        <dbReference type="ARBA" id="ARBA00022786"/>
    </source>
</evidence>
<evidence type="ECO:0000256" key="5">
    <source>
        <dbReference type="ARBA" id="ARBA00022737"/>
    </source>
</evidence>
<keyword evidence="10" id="KW-0175">Coiled coil</keyword>
<evidence type="ECO:0000256" key="8">
    <source>
        <dbReference type="ARBA" id="ARBA00022833"/>
    </source>
</evidence>
<keyword evidence="5" id="KW-0677">Repeat</keyword>
<feature type="compositionally biased region" description="Acidic residues" evidence="11">
    <location>
        <begin position="24"/>
        <end position="54"/>
    </location>
</feature>
<evidence type="ECO:0000256" key="9">
    <source>
        <dbReference type="PROSITE-ProRule" id="PRU00175"/>
    </source>
</evidence>
<feature type="coiled-coil region" evidence="10">
    <location>
        <begin position="516"/>
        <end position="543"/>
    </location>
</feature>
<evidence type="ECO:0000256" key="6">
    <source>
        <dbReference type="ARBA" id="ARBA00022771"/>
    </source>
</evidence>
<evidence type="ECO:0000256" key="1">
    <source>
        <dbReference type="ARBA" id="ARBA00001798"/>
    </source>
</evidence>
<dbReference type="EMBL" id="HBGY01013217">
    <property type="protein sequence ID" value="CAD9574412.1"/>
    <property type="molecule type" value="Transcribed_RNA"/>
</dbReference>
<dbReference type="GO" id="GO:0008270">
    <property type="term" value="F:zinc ion binding"/>
    <property type="evidence" value="ECO:0007669"/>
    <property type="project" value="UniProtKB-KW"/>
</dbReference>
<dbReference type="InterPro" id="IPR044066">
    <property type="entry name" value="TRIAD_supradom"/>
</dbReference>
<dbReference type="Pfam" id="PF01485">
    <property type="entry name" value="IBR"/>
    <property type="match status" value="1"/>
</dbReference>
<evidence type="ECO:0000256" key="11">
    <source>
        <dbReference type="SAM" id="MobiDB-lite"/>
    </source>
</evidence>
<feature type="domain" description="RING-type" evidence="13">
    <location>
        <begin position="201"/>
        <end position="416"/>
    </location>
</feature>
<dbReference type="Pfam" id="PF19422">
    <property type="entry name" value="Ariadne"/>
    <property type="match status" value="1"/>
</dbReference>
<gene>
    <name evidence="14" type="ORF">LDAN0321_LOCUS8489</name>
</gene>
<accession>A0A7S2KGT2</accession>
<evidence type="ECO:0000256" key="10">
    <source>
        <dbReference type="SAM" id="Coils"/>
    </source>
</evidence>
<feature type="domain" description="RING-type" evidence="12">
    <location>
        <begin position="205"/>
        <end position="253"/>
    </location>
</feature>
<dbReference type="FunFam" id="1.20.120.1750:FF:000002">
    <property type="entry name" value="RBR-type E3 ubiquitin transferase"/>
    <property type="match status" value="1"/>
</dbReference>
<dbReference type="Pfam" id="PF00097">
    <property type="entry name" value="zf-C3HC4"/>
    <property type="match status" value="1"/>
</dbReference>
<dbReference type="InterPro" id="IPR002867">
    <property type="entry name" value="IBR_dom"/>
</dbReference>
<feature type="region of interest" description="Disordered" evidence="11">
    <location>
        <begin position="1"/>
        <end position="99"/>
    </location>
</feature>
<sequence>MPVTRSASARANARSSSRNSTNTQDDEGFSEEYESDYDYEYSDDDGVVEDESMADAESQGSHNKRSRDDCDDSSVDADSSDVTSENPNAPRDRSSNISTASFSRFGSNAVQVMDSSELKPVMVQKLREVTDVLQIPEAAAFVLLREHRWNKERLFELFYSSGSESESGIMGEGVLKASGVLERCKGDTKMKMGTCTVVDNKRIHCQICCDDDIPVSESFAMPCGHSFCKDCWNDYIDHMISLGPNDAIHGKCPQAGCQELVTEEELEALNCSAETKNKYKGYQLRCFVEQNGHTRWCPGAGCNKIAYCASSLCDSVVSCDCGERFCLSCGEEPHAPAKCKVLMQWREKCKNESETANWILANTKSCPKCSSRIEKNQGCNHMNCQQCKYEFCWICMGDWAEHGANTGGYYKCNKFDPNTTDTTDAAKAKRELDRYLHYYKRYHAHSEAQKFATRQLQDTEAKMVLLQEASDNSTWIDVQFLKTATEQLIECRRVLKYTYTFAYYMHSPANTNNPNMESQKERFEHHQEMLERFTENLSELSEKPLSEMDRTDVINQTRVVDRFMKNVLKYVDEGMEE</sequence>
<dbReference type="InterPro" id="IPR013083">
    <property type="entry name" value="Znf_RING/FYVE/PHD"/>
</dbReference>
<dbReference type="Gene3D" id="3.30.40.10">
    <property type="entry name" value="Zinc/RING finger domain, C3HC4 (zinc finger)"/>
    <property type="match status" value="1"/>
</dbReference>
<evidence type="ECO:0000256" key="2">
    <source>
        <dbReference type="ARBA" id="ARBA00012251"/>
    </source>
</evidence>
<dbReference type="Pfam" id="PF22191">
    <property type="entry name" value="IBR_1"/>
    <property type="match status" value="1"/>
</dbReference>
<keyword evidence="7" id="KW-0833">Ubl conjugation pathway</keyword>
<evidence type="ECO:0000256" key="3">
    <source>
        <dbReference type="ARBA" id="ARBA00022679"/>
    </source>
</evidence>
<dbReference type="Gene3D" id="1.20.120.1750">
    <property type="match status" value="1"/>
</dbReference>
<evidence type="ECO:0000313" key="14">
    <source>
        <dbReference type="EMBL" id="CAD9574412.1"/>
    </source>
</evidence>
<keyword evidence="6 9" id="KW-0863">Zinc-finger</keyword>
<dbReference type="InterPro" id="IPR031127">
    <property type="entry name" value="E3_UB_ligase_RBR"/>
</dbReference>
<dbReference type="Pfam" id="PF21235">
    <property type="entry name" value="UBA_ARI1"/>
    <property type="match status" value="1"/>
</dbReference>
<dbReference type="SUPFAM" id="SSF57850">
    <property type="entry name" value="RING/U-box"/>
    <property type="match status" value="2"/>
</dbReference>
<evidence type="ECO:0000259" key="12">
    <source>
        <dbReference type="PROSITE" id="PS50089"/>
    </source>
</evidence>
<name>A0A7S2KGT2_9STRA</name>
<protein>
    <recommendedName>
        <fullName evidence="2">RBR-type E3 ubiquitin transferase</fullName>
        <ecNumber evidence="2">2.3.2.31</ecNumber>
    </recommendedName>
</protein>
<evidence type="ECO:0000256" key="4">
    <source>
        <dbReference type="ARBA" id="ARBA00022723"/>
    </source>
</evidence>
<dbReference type="PROSITE" id="PS51873">
    <property type="entry name" value="TRIAD"/>
    <property type="match status" value="1"/>
</dbReference>
<feature type="compositionally biased region" description="Acidic residues" evidence="11">
    <location>
        <begin position="69"/>
        <end position="79"/>
    </location>
</feature>
<dbReference type="GO" id="GO:0016567">
    <property type="term" value="P:protein ubiquitination"/>
    <property type="evidence" value="ECO:0007669"/>
    <property type="project" value="InterPro"/>
</dbReference>
<organism evidence="14">
    <name type="scientific">Leptocylindrus danicus</name>
    <dbReference type="NCBI Taxonomy" id="163516"/>
    <lineage>
        <taxon>Eukaryota</taxon>
        <taxon>Sar</taxon>
        <taxon>Stramenopiles</taxon>
        <taxon>Ochrophyta</taxon>
        <taxon>Bacillariophyta</taxon>
        <taxon>Coscinodiscophyceae</taxon>
        <taxon>Chaetocerotophycidae</taxon>
        <taxon>Leptocylindrales</taxon>
        <taxon>Leptocylindraceae</taxon>
        <taxon>Leptocylindrus</taxon>
    </lineage>
</organism>
<dbReference type="InterPro" id="IPR001841">
    <property type="entry name" value="Znf_RING"/>
</dbReference>
<comment type="catalytic activity">
    <reaction evidence="1">
        <text>[E2 ubiquitin-conjugating enzyme]-S-ubiquitinyl-L-cysteine + [acceptor protein]-L-lysine = [E2 ubiquitin-conjugating enzyme]-L-cysteine + [acceptor protein]-N(6)-ubiquitinyl-L-lysine.</text>
        <dbReference type="EC" id="2.3.2.31"/>
    </reaction>
</comment>
<dbReference type="AlphaFoldDB" id="A0A7S2KGT2"/>
<dbReference type="InterPro" id="IPR045840">
    <property type="entry name" value="Ariadne"/>
</dbReference>
<feature type="compositionally biased region" description="Low complexity" evidence="11">
    <location>
        <begin position="1"/>
        <end position="23"/>
    </location>
</feature>
<keyword evidence="3" id="KW-0808">Transferase</keyword>
<dbReference type="PANTHER" id="PTHR11685">
    <property type="entry name" value="RBR FAMILY RING FINGER AND IBR DOMAIN-CONTAINING"/>
    <property type="match status" value="1"/>
</dbReference>
<dbReference type="EC" id="2.3.2.31" evidence="2"/>
<dbReference type="InterPro" id="IPR048962">
    <property type="entry name" value="ARIH1-like_UBL"/>
</dbReference>
<dbReference type="GO" id="GO:0061630">
    <property type="term" value="F:ubiquitin protein ligase activity"/>
    <property type="evidence" value="ECO:0007669"/>
    <property type="project" value="UniProtKB-EC"/>
</dbReference>
<dbReference type="InterPro" id="IPR047556">
    <property type="entry name" value="Rcat_RBR_TRIAD1"/>
</dbReference>
<evidence type="ECO:0000259" key="13">
    <source>
        <dbReference type="PROSITE" id="PS51873"/>
    </source>
</evidence>
<dbReference type="CDD" id="cd20360">
    <property type="entry name" value="Rcat_RBR_TRIAD1"/>
    <property type="match status" value="1"/>
</dbReference>
<keyword evidence="4" id="KW-0479">Metal-binding</keyword>
<dbReference type="SMART" id="SM00184">
    <property type="entry name" value="RING"/>
    <property type="match status" value="2"/>
</dbReference>
<proteinExistence type="predicted"/>
<dbReference type="InterPro" id="IPR018957">
    <property type="entry name" value="Znf_C3HC4_RING-type"/>
</dbReference>
<reference evidence="14" key="1">
    <citation type="submission" date="2021-01" db="EMBL/GenBank/DDBJ databases">
        <authorList>
            <person name="Corre E."/>
            <person name="Pelletier E."/>
            <person name="Niang G."/>
            <person name="Scheremetjew M."/>
            <person name="Finn R."/>
            <person name="Kale V."/>
            <person name="Holt S."/>
            <person name="Cochrane G."/>
            <person name="Meng A."/>
            <person name="Brown T."/>
            <person name="Cohen L."/>
        </authorList>
    </citation>
    <scope>NUCLEOTIDE SEQUENCE</scope>
    <source>
        <strain evidence="14">B650</strain>
    </source>
</reference>
<dbReference type="SMART" id="SM00647">
    <property type="entry name" value="IBR"/>
    <property type="match status" value="2"/>
</dbReference>